<protein>
    <submittedName>
        <fullName evidence="1">Staphylococcal protein of uncharacterized function (DUF960)</fullName>
    </submittedName>
</protein>
<dbReference type="Pfam" id="PF06124">
    <property type="entry name" value="DUF960"/>
    <property type="match status" value="1"/>
</dbReference>
<dbReference type="Proteomes" id="UP000095594">
    <property type="component" value="Unassembled WGS sequence"/>
</dbReference>
<evidence type="ECO:0000313" key="2">
    <source>
        <dbReference type="Proteomes" id="UP000095594"/>
    </source>
</evidence>
<dbReference type="OrthoDB" id="1756859at2"/>
<sequence>MFKKDNRYVTRKVNEEVDIRLQLIMWSMIDKLKDEGNVELDYLQVFRIRKEGNKIVISQSQEVPEYSCTYEIEIEDIQIEEEIKVYVIDSGEEFSTMLFPAEY</sequence>
<gene>
    <name evidence="1" type="ORF">ERS852471_00878</name>
</gene>
<dbReference type="AlphaFoldDB" id="A0A174C356"/>
<dbReference type="Gene3D" id="3.10.450.150">
    <property type="entry name" value="enterococcus faecalis protein"/>
    <property type="match status" value="1"/>
</dbReference>
<organism evidence="1 2">
    <name type="scientific">Clostridium disporicum</name>
    <dbReference type="NCBI Taxonomy" id="84024"/>
    <lineage>
        <taxon>Bacteria</taxon>
        <taxon>Bacillati</taxon>
        <taxon>Bacillota</taxon>
        <taxon>Clostridia</taxon>
        <taxon>Eubacteriales</taxon>
        <taxon>Clostridiaceae</taxon>
        <taxon>Clostridium</taxon>
    </lineage>
</organism>
<proteinExistence type="predicted"/>
<evidence type="ECO:0000313" key="1">
    <source>
        <dbReference type="EMBL" id="CUO06146.1"/>
    </source>
</evidence>
<dbReference type="InterPro" id="IPR009303">
    <property type="entry name" value="DUF960"/>
</dbReference>
<dbReference type="RefSeq" id="WP_055264320.1">
    <property type="nucleotide sequence ID" value="NZ_CABIXQ010000005.1"/>
</dbReference>
<accession>A0A174C356</accession>
<dbReference type="EMBL" id="CYZX01000005">
    <property type="protein sequence ID" value="CUO06146.1"/>
    <property type="molecule type" value="Genomic_DNA"/>
</dbReference>
<reference evidence="1 2" key="1">
    <citation type="submission" date="2015-09" db="EMBL/GenBank/DDBJ databases">
        <authorList>
            <consortium name="Pathogen Informatics"/>
        </authorList>
    </citation>
    <scope>NUCLEOTIDE SEQUENCE [LARGE SCALE GENOMIC DNA]</scope>
    <source>
        <strain evidence="1 2">2789STDY5834856</strain>
    </source>
</reference>
<name>A0A174C356_9CLOT</name>